<comment type="caution">
    <text evidence="1">The sequence shown here is derived from an EMBL/GenBank/DDBJ whole genome shotgun (WGS) entry which is preliminary data.</text>
</comment>
<name>A0ABT9RG31_9ACTN</name>
<dbReference type="Gene3D" id="2.60.40.1260">
    <property type="entry name" value="Lamin Tail domain"/>
    <property type="match status" value="1"/>
</dbReference>
<reference evidence="1 2" key="1">
    <citation type="submission" date="2023-07" db="EMBL/GenBank/DDBJ databases">
        <title>Sequencing the genomes of 1000 actinobacteria strains.</title>
        <authorList>
            <person name="Klenk H.-P."/>
        </authorList>
    </citation>
    <scope>NUCLEOTIDE SEQUENCE [LARGE SCALE GENOMIC DNA]</scope>
    <source>
        <strain evidence="1 2">DSM 44109</strain>
    </source>
</reference>
<evidence type="ECO:0000313" key="2">
    <source>
        <dbReference type="Proteomes" id="UP001230426"/>
    </source>
</evidence>
<evidence type="ECO:0008006" key="3">
    <source>
        <dbReference type="Google" id="ProtNLM"/>
    </source>
</evidence>
<keyword evidence="2" id="KW-1185">Reference proteome</keyword>
<protein>
    <recommendedName>
        <fullName evidence="3">LTD domain-containing protein</fullName>
    </recommendedName>
</protein>
<dbReference type="Proteomes" id="UP001230426">
    <property type="component" value="Unassembled WGS sequence"/>
</dbReference>
<dbReference type="SUPFAM" id="SSF74853">
    <property type="entry name" value="Lamin A/C globular tail domain"/>
    <property type="match status" value="1"/>
</dbReference>
<dbReference type="EMBL" id="JAUSRB010000002">
    <property type="protein sequence ID" value="MDP9868239.1"/>
    <property type="molecule type" value="Genomic_DNA"/>
</dbReference>
<evidence type="ECO:0000313" key="1">
    <source>
        <dbReference type="EMBL" id="MDP9868239.1"/>
    </source>
</evidence>
<proteinExistence type="predicted"/>
<organism evidence="1 2">
    <name type="scientific">Streptosporangium brasiliense</name>
    <dbReference type="NCBI Taxonomy" id="47480"/>
    <lineage>
        <taxon>Bacteria</taxon>
        <taxon>Bacillati</taxon>
        <taxon>Actinomycetota</taxon>
        <taxon>Actinomycetes</taxon>
        <taxon>Streptosporangiales</taxon>
        <taxon>Streptosporangiaceae</taxon>
        <taxon>Streptosporangium</taxon>
    </lineage>
</organism>
<sequence>MKVYYDSPGSDLRSNASLNGEYVVIKNTTRTAIDLAGWTLRDKTGY</sequence>
<accession>A0ABT9RG31</accession>
<dbReference type="InterPro" id="IPR036415">
    <property type="entry name" value="Lamin_tail_dom_sf"/>
</dbReference>
<gene>
    <name evidence="1" type="ORF">J2S55_007505</name>
</gene>